<organism evidence="3 4">
    <name type="scientific">Hyaloscypha hepaticicola</name>
    <dbReference type="NCBI Taxonomy" id="2082293"/>
    <lineage>
        <taxon>Eukaryota</taxon>
        <taxon>Fungi</taxon>
        <taxon>Dikarya</taxon>
        <taxon>Ascomycota</taxon>
        <taxon>Pezizomycotina</taxon>
        <taxon>Leotiomycetes</taxon>
        <taxon>Helotiales</taxon>
        <taxon>Hyaloscyphaceae</taxon>
        <taxon>Hyaloscypha</taxon>
    </lineage>
</organism>
<reference evidence="3 4" key="1">
    <citation type="submission" date="2016-05" db="EMBL/GenBank/DDBJ databases">
        <title>A degradative enzymes factory behind the ericoid mycorrhizal symbiosis.</title>
        <authorList>
            <consortium name="DOE Joint Genome Institute"/>
            <person name="Martino E."/>
            <person name="Morin E."/>
            <person name="Grelet G."/>
            <person name="Kuo A."/>
            <person name="Kohler A."/>
            <person name="Daghino S."/>
            <person name="Barry K."/>
            <person name="Choi C."/>
            <person name="Cichocki N."/>
            <person name="Clum A."/>
            <person name="Copeland A."/>
            <person name="Hainaut M."/>
            <person name="Haridas S."/>
            <person name="Labutti K."/>
            <person name="Lindquist E."/>
            <person name="Lipzen A."/>
            <person name="Khouja H.-R."/>
            <person name="Murat C."/>
            <person name="Ohm R."/>
            <person name="Olson A."/>
            <person name="Spatafora J."/>
            <person name="Veneault-Fourrey C."/>
            <person name="Henrissat B."/>
            <person name="Grigoriev I."/>
            <person name="Martin F."/>
            <person name="Perotto S."/>
        </authorList>
    </citation>
    <scope>NUCLEOTIDE SEQUENCE [LARGE SCALE GENOMIC DNA]</scope>
    <source>
        <strain evidence="3 4">UAMH 7357</strain>
    </source>
</reference>
<dbReference type="OrthoDB" id="3687641at2759"/>
<accession>A0A2J6PV43</accession>
<evidence type="ECO:0000313" key="4">
    <source>
        <dbReference type="Proteomes" id="UP000235672"/>
    </source>
</evidence>
<dbReference type="PANTHER" id="PTHR33365">
    <property type="entry name" value="YALI0B05434P"/>
    <property type="match status" value="1"/>
</dbReference>
<keyword evidence="2" id="KW-0812">Transmembrane</keyword>
<sequence length="301" mass="34335">MGSNDVSKPFIEKFDYEKLGLEDPVDDNVSQTRMRTWSAEKLAIISIFLLSLVCLITSAIVYTRAVALYTKCSDQNSLLRSTINYSPLIKSHIPFRLTQFTSAPLSSYNDSIYRQPPSPSVDAAWDRLADIGTHIISSSEVIQLGKDPTKAVKVPSHWGYGDDAHIATIDGIHLVHCLNSMRKSLKLNFDYYHPDPLGPEYLPHLSHCVEAVLQHLMCRPSLELLTQNWIQRQNAPFPDFGINKKCWDYEAILEWKERNRVLDIERRFKELKPPEGTTREPLPPLVAETWEIIEGNKENST</sequence>
<proteinExistence type="inferred from homology"/>
<dbReference type="PANTHER" id="PTHR33365:SF14">
    <property type="entry name" value="TAT PATHWAY SIGNAL SEQUENCE"/>
    <property type="match status" value="1"/>
</dbReference>
<keyword evidence="2" id="KW-0472">Membrane</keyword>
<dbReference type="Pfam" id="PF11807">
    <property type="entry name" value="UstYa"/>
    <property type="match status" value="1"/>
</dbReference>
<dbReference type="AlphaFoldDB" id="A0A2J6PV43"/>
<dbReference type="EMBL" id="KZ613497">
    <property type="protein sequence ID" value="PMD17893.1"/>
    <property type="molecule type" value="Genomic_DNA"/>
</dbReference>
<comment type="similarity">
    <text evidence="1">Belongs to the ustYa family.</text>
</comment>
<evidence type="ECO:0000313" key="3">
    <source>
        <dbReference type="EMBL" id="PMD17893.1"/>
    </source>
</evidence>
<evidence type="ECO:0008006" key="5">
    <source>
        <dbReference type="Google" id="ProtNLM"/>
    </source>
</evidence>
<dbReference type="GO" id="GO:0043386">
    <property type="term" value="P:mycotoxin biosynthetic process"/>
    <property type="evidence" value="ECO:0007669"/>
    <property type="project" value="InterPro"/>
</dbReference>
<protein>
    <recommendedName>
        <fullName evidence="5">Tat pathway signal sequence</fullName>
    </recommendedName>
</protein>
<name>A0A2J6PV43_9HELO</name>
<dbReference type="InterPro" id="IPR021765">
    <property type="entry name" value="UstYa-like"/>
</dbReference>
<dbReference type="Proteomes" id="UP000235672">
    <property type="component" value="Unassembled WGS sequence"/>
</dbReference>
<feature type="transmembrane region" description="Helical" evidence="2">
    <location>
        <begin position="42"/>
        <end position="62"/>
    </location>
</feature>
<gene>
    <name evidence="3" type="ORF">NA56DRAFT_605400</name>
</gene>
<keyword evidence="4" id="KW-1185">Reference proteome</keyword>
<evidence type="ECO:0000256" key="2">
    <source>
        <dbReference type="SAM" id="Phobius"/>
    </source>
</evidence>
<keyword evidence="2" id="KW-1133">Transmembrane helix</keyword>
<evidence type="ECO:0000256" key="1">
    <source>
        <dbReference type="ARBA" id="ARBA00035112"/>
    </source>
</evidence>
<dbReference type="STRING" id="1745343.A0A2J6PV43"/>